<keyword evidence="2" id="KW-0378">Hydrolase</keyword>
<keyword evidence="3" id="KW-0865">Zymogen</keyword>
<comment type="similarity">
    <text evidence="1">Belongs to the peptidase S45 family.</text>
</comment>
<dbReference type="STRING" id="553469.SAMN04487947_1480"/>
<name>A0A1I6GPM2_9EURY</name>
<dbReference type="InterPro" id="IPR023343">
    <property type="entry name" value="Penicillin_amidase_dom1"/>
</dbReference>
<reference evidence="5" key="1">
    <citation type="submission" date="2016-10" db="EMBL/GenBank/DDBJ databases">
        <authorList>
            <person name="Varghese N."/>
            <person name="Submissions S."/>
        </authorList>
    </citation>
    <scope>NUCLEOTIDE SEQUENCE [LARGE SCALE GENOMIC DNA]</scope>
    <source>
        <strain evidence="5">CGMCC 1.7736</strain>
    </source>
</reference>
<dbReference type="Gene3D" id="2.30.120.10">
    <property type="match status" value="1"/>
</dbReference>
<accession>A0A1I6GPM2</accession>
<dbReference type="Gene3D" id="1.10.439.10">
    <property type="entry name" value="Penicillin Amidohydrolase, domain 1"/>
    <property type="match status" value="1"/>
</dbReference>
<dbReference type="GO" id="GO:0016811">
    <property type="term" value="F:hydrolase activity, acting on carbon-nitrogen (but not peptide) bonds, in linear amides"/>
    <property type="evidence" value="ECO:0007669"/>
    <property type="project" value="InterPro"/>
</dbReference>
<dbReference type="CDD" id="cd03747">
    <property type="entry name" value="Ntn_PGA_like"/>
    <property type="match status" value="1"/>
</dbReference>
<sequence length="821" mass="88198">MNASLRVAGAVACAALVVAATVAGGSFLGLAAPLSGDAFESVAQEPAVGAERVESPYGHATVRYDEAGVPHVSAENEEALYYAVGYVQARDRLFQMDLQRRLVGGNLSAAFGERAVESDRFYRKMDFQAAAEASWAELRDTDAGPALEAYSAGVNRYIDAGERPPEFALLGYEPTRWEPTDTLLVGKLIAWRLSGNFADLRRATVRARLGPEATAELYPDAMAHDVPIVRGASDAAPFDPATAAGVAASAAANDSGSAAAGGANASGDFAAVYDAVAPFETKRVVGSNNWVLSGEATESGKPVLANDPHLSLTVPGVWYEMHTAVGESVDARGVTFPGIPFVIIGRTADVAWGVTNVGGDFTDEYTYETRDGQYLYDGEYRDFETTQETIPVADAPDVTVTVRKTVHGPVVERGGRTVGVAWPGFSATNESLGVYRLNRAESMADVRSALRIWDVPAQNFVAATRAGETLYYPAGRYPLRVTDGEVVRGDRIFDGSAGEGEWPGYTPYGTSSWSGFVPYASIPHVDDPAVLATANQRTVDDPPFYVGTSATYSEPYRGARIYEMLDARASDGATVADVLAVQRDVRSRAGVAYADIARDATGDLSPDARELAATLESWDGEMRADSRGALVARLFRDEFRAATFEDEFADAGLDAAYYPNPYVTQTLPADSRWFDDRETAATETRGDVAREALERTADRIDRRGYETYGDLNRLDLNHPFDREFLGWPERPMDGSAFTVSNFRGGEGEQFGSSWRMVVAFGETPAEDTARGVIPGGQSGVFWSDHYHDQLDEWAAGEYKPLTLSSPGGDPDIVFESGGAAA</sequence>
<dbReference type="OrthoDB" id="56056at2157"/>
<organism evidence="4 5">
    <name type="scientific">Halogeometricum rufum</name>
    <dbReference type="NCBI Taxonomy" id="553469"/>
    <lineage>
        <taxon>Archaea</taxon>
        <taxon>Methanobacteriati</taxon>
        <taxon>Methanobacteriota</taxon>
        <taxon>Stenosarchaea group</taxon>
        <taxon>Halobacteria</taxon>
        <taxon>Halobacteriales</taxon>
        <taxon>Haloferacaceae</taxon>
        <taxon>Halogeometricum</taxon>
    </lineage>
</organism>
<gene>
    <name evidence="4" type="ORF">SAMN04487947_1480</name>
</gene>
<evidence type="ECO:0000256" key="2">
    <source>
        <dbReference type="ARBA" id="ARBA00022801"/>
    </source>
</evidence>
<dbReference type="Gene3D" id="3.60.20.10">
    <property type="entry name" value="Glutamine Phosphoribosylpyrophosphate, subunit 1, domain 1"/>
    <property type="match status" value="1"/>
</dbReference>
<evidence type="ECO:0000313" key="4">
    <source>
        <dbReference type="EMBL" id="SFR44144.1"/>
    </source>
</evidence>
<dbReference type="GO" id="GO:0017000">
    <property type="term" value="P:antibiotic biosynthetic process"/>
    <property type="evidence" value="ECO:0007669"/>
    <property type="project" value="InterPro"/>
</dbReference>
<dbReference type="InterPro" id="IPR002692">
    <property type="entry name" value="S45"/>
</dbReference>
<keyword evidence="5" id="KW-1185">Reference proteome</keyword>
<evidence type="ECO:0000256" key="1">
    <source>
        <dbReference type="ARBA" id="ARBA00006586"/>
    </source>
</evidence>
<dbReference type="PANTHER" id="PTHR34218">
    <property type="entry name" value="PEPTIDASE S45 PENICILLIN AMIDASE"/>
    <property type="match status" value="1"/>
</dbReference>
<dbReference type="RefSeq" id="WP_089806004.1">
    <property type="nucleotide sequence ID" value="NZ_FOYT01000001.1"/>
</dbReference>
<evidence type="ECO:0000313" key="5">
    <source>
        <dbReference type="Proteomes" id="UP000198531"/>
    </source>
</evidence>
<dbReference type="EMBL" id="FOYT01000001">
    <property type="protein sequence ID" value="SFR44144.1"/>
    <property type="molecule type" value="Genomic_DNA"/>
</dbReference>
<dbReference type="InterPro" id="IPR014395">
    <property type="entry name" value="Pen/GL7ACA/AHL_acylase"/>
</dbReference>
<dbReference type="Pfam" id="PF01804">
    <property type="entry name" value="Penicil_amidase"/>
    <property type="match status" value="1"/>
</dbReference>
<dbReference type="Proteomes" id="UP000198531">
    <property type="component" value="Unassembled WGS sequence"/>
</dbReference>
<dbReference type="PANTHER" id="PTHR34218:SF4">
    <property type="entry name" value="ACYL-HOMOSERINE LACTONE ACYLASE QUIP"/>
    <property type="match status" value="1"/>
</dbReference>
<proteinExistence type="inferred from homology"/>
<dbReference type="SUPFAM" id="SSF56235">
    <property type="entry name" value="N-terminal nucleophile aminohydrolases (Ntn hydrolases)"/>
    <property type="match status" value="1"/>
</dbReference>
<protein>
    <submittedName>
        <fullName evidence="4">Penicillin amidase</fullName>
    </submittedName>
</protein>
<evidence type="ECO:0000256" key="3">
    <source>
        <dbReference type="ARBA" id="ARBA00023145"/>
    </source>
</evidence>
<dbReference type="AlphaFoldDB" id="A0A1I6GPM2"/>
<dbReference type="PIRSF" id="PIRSF001227">
    <property type="entry name" value="Pen_acylase"/>
    <property type="match status" value="1"/>
</dbReference>
<dbReference type="InterPro" id="IPR029055">
    <property type="entry name" value="Ntn_hydrolases_N"/>
</dbReference>
<dbReference type="InterPro" id="IPR043147">
    <property type="entry name" value="Penicillin_amidase_A-knob"/>
</dbReference>
<dbReference type="InterPro" id="IPR043146">
    <property type="entry name" value="Penicillin_amidase_N_B-knob"/>
</dbReference>
<dbReference type="Gene3D" id="1.10.1400.10">
    <property type="match status" value="1"/>
</dbReference>